<dbReference type="PATRIC" id="fig|1454001.3.peg.1967"/>
<gene>
    <name evidence="1" type="ORF">AW08_01818</name>
</gene>
<evidence type="ECO:0000313" key="1">
    <source>
        <dbReference type="EMBL" id="EXI67557.1"/>
    </source>
</evidence>
<name>A0A011NSK4_9PROT</name>
<protein>
    <submittedName>
        <fullName evidence="1">Uncharacterized protein</fullName>
    </submittedName>
</protein>
<dbReference type="EMBL" id="JFAX01000009">
    <property type="protein sequence ID" value="EXI67557.1"/>
    <property type="molecule type" value="Genomic_DNA"/>
</dbReference>
<accession>A0A011NSK4</accession>
<dbReference type="Proteomes" id="UP000020218">
    <property type="component" value="Unassembled WGS sequence"/>
</dbReference>
<reference evidence="1" key="1">
    <citation type="submission" date="2014-02" db="EMBL/GenBank/DDBJ databases">
        <title>Expanding our view of genomic diversity in Candidatus Accumulibacter clades.</title>
        <authorList>
            <person name="Skennerton C.T."/>
            <person name="Barr J.J."/>
            <person name="Slater F.R."/>
            <person name="Bond P.L."/>
            <person name="Tyson G.W."/>
        </authorList>
    </citation>
    <scope>NUCLEOTIDE SEQUENCE [LARGE SCALE GENOMIC DNA]</scope>
</reference>
<sequence length="58" mass="6350">MGSERARSYCLDEIRELIDAVADDVRFYPLPARGFQGRVGRASLPDGIVWTGLPAAIT</sequence>
<dbReference type="AlphaFoldDB" id="A0A011NSK4"/>
<organism evidence="1 2">
    <name type="scientific">Candidatus Accumulibacter adjunctus</name>
    <dbReference type="NCBI Taxonomy" id="1454001"/>
    <lineage>
        <taxon>Bacteria</taxon>
        <taxon>Pseudomonadati</taxon>
        <taxon>Pseudomonadota</taxon>
        <taxon>Betaproteobacteria</taxon>
        <taxon>Candidatus Accumulibacter</taxon>
    </lineage>
</organism>
<evidence type="ECO:0000313" key="2">
    <source>
        <dbReference type="Proteomes" id="UP000020218"/>
    </source>
</evidence>
<comment type="caution">
    <text evidence="1">The sequence shown here is derived from an EMBL/GenBank/DDBJ whole genome shotgun (WGS) entry which is preliminary data.</text>
</comment>
<keyword evidence="2" id="KW-1185">Reference proteome</keyword>
<proteinExistence type="predicted"/>
<dbReference type="STRING" id="1454001.AW08_01818"/>